<keyword evidence="2" id="KW-0812">Transmembrane</keyword>
<accession>H5TCJ7</accession>
<name>H5TCJ7_9ALTE</name>
<keyword evidence="2" id="KW-1133">Transmembrane helix</keyword>
<evidence type="ECO:0000313" key="3">
    <source>
        <dbReference type="EMBL" id="GAB56024.1"/>
    </source>
</evidence>
<comment type="caution">
    <text evidence="3">The sequence shown here is derived from an EMBL/GenBank/DDBJ whole genome shotgun (WGS) entry which is preliminary data.</text>
</comment>
<evidence type="ECO:0000256" key="2">
    <source>
        <dbReference type="SAM" id="Phobius"/>
    </source>
</evidence>
<keyword evidence="4" id="KW-1185">Reference proteome</keyword>
<evidence type="ECO:0000256" key="1">
    <source>
        <dbReference type="SAM" id="MobiDB-lite"/>
    </source>
</evidence>
<organism evidence="3 4">
    <name type="scientific">Glaciecola punicea ACAM 611</name>
    <dbReference type="NCBI Taxonomy" id="1121923"/>
    <lineage>
        <taxon>Bacteria</taxon>
        <taxon>Pseudomonadati</taxon>
        <taxon>Pseudomonadota</taxon>
        <taxon>Gammaproteobacteria</taxon>
        <taxon>Alteromonadales</taxon>
        <taxon>Alteromonadaceae</taxon>
        <taxon>Glaciecola</taxon>
    </lineage>
</organism>
<proteinExistence type="predicted"/>
<feature type="transmembrane region" description="Helical" evidence="2">
    <location>
        <begin position="119"/>
        <end position="140"/>
    </location>
</feature>
<keyword evidence="2" id="KW-0472">Membrane</keyword>
<dbReference type="RefSeq" id="WP_006005731.1">
    <property type="nucleotide sequence ID" value="NZ_BAET01000020.1"/>
</dbReference>
<reference evidence="3 4" key="2">
    <citation type="journal article" date="2017" name="Antonie Van Leeuwenhoek">
        <title>Rhizobium rhizosphaerae sp. nov., a novel species isolated from rice rhizosphere.</title>
        <authorList>
            <person name="Zhao J.J."/>
            <person name="Zhang J."/>
            <person name="Zhang R.J."/>
            <person name="Zhang C.W."/>
            <person name="Yin H.Q."/>
            <person name="Zhang X.X."/>
        </authorList>
    </citation>
    <scope>NUCLEOTIDE SEQUENCE [LARGE SCALE GENOMIC DNA]</scope>
    <source>
        <strain evidence="3 4">ACAM 611</strain>
    </source>
</reference>
<reference evidence="3 4" key="1">
    <citation type="journal article" date="2012" name="J. Bacteriol.">
        <title>Genome sequence of proteorhodopsin-containing sea ice bacterium Glaciecola punicea ACAM 611T.</title>
        <authorList>
            <person name="Qin Q.-L."/>
            <person name="Xie B.-B."/>
            <person name="Shu Y.-L."/>
            <person name="Rong J.-C."/>
            <person name="Zhao D.-L."/>
            <person name="Zhang X.-Y."/>
            <person name="Chen X.-L."/>
            <person name="Zhou B.-C."/>
            <person name="Zhanga Y.-Z."/>
        </authorList>
    </citation>
    <scope>NUCLEOTIDE SEQUENCE [LARGE SCALE GENOMIC DNA]</scope>
    <source>
        <strain evidence="3 4">ACAM 611</strain>
    </source>
</reference>
<feature type="region of interest" description="Disordered" evidence="1">
    <location>
        <begin position="39"/>
        <end position="59"/>
    </location>
</feature>
<evidence type="ECO:0000313" key="4">
    <source>
        <dbReference type="Proteomes" id="UP000053586"/>
    </source>
</evidence>
<feature type="transmembrane region" description="Helical" evidence="2">
    <location>
        <begin position="71"/>
        <end position="92"/>
    </location>
</feature>
<dbReference type="Proteomes" id="UP000053586">
    <property type="component" value="Unassembled WGS sequence"/>
</dbReference>
<dbReference type="OrthoDB" id="7041927at2"/>
<sequence>MEPNYARYTIDELLEAKRSIEKEENPDEYEEIVREISIRQQTEPSGHGSPQIDSGKTSPLRKKLSFAVARLSLFPLVMVKIIAGTLCVYYGLELFDGYVLQEVVRRDQLLTLAQEPTSYYIRMLTYFVISLAGLWVLTFGTKLRKSS</sequence>
<gene>
    <name evidence="3" type="ORF">GPUN_1908</name>
</gene>
<protein>
    <submittedName>
        <fullName evidence="3">Uncharacterized protein</fullName>
    </submittedName>
</protein>
<dbReference type="AlphaFoldDB" id="H5TCJ7"/>
<dbReference type="EMBL" id="BAET01000020">
    <property type="protein sequence ID" value="GAB56024.1"/>
    <property type="molecule type" value="Genomic_DNA"/>
</dbReference>